<dbReference type="EMBL" id="VCID01000505">
    <property type="protein sequence ID" value="TNY47166.1"/>
    <property type="molecule type" value="Genomic_DNA"/>
</dbReference>
<evidence type="ECO:0000259" key="1">
    <source>
        <dbReference type="Pfam" id="PF01610"/>
    </source>
</evidence>
<evidence type="ECO:0000313" key="4">
    <source>
        <dbReference type="EMBL" id="TYK98777.1"/>
    </source>
</evidence>
<accession>A0A5S4TKY7</accession>
<dbReference type="Proteomes" id="UP000325300">
    <property type="component" value="Unassembled WGS sequence"/>
</dbReference>
<dbReference type="RefSeq" id="WP_074375313.1">
    <property type="nucleotide sequence ID" value="NZ_AP014596.1"/>
</dbReference>
<dbReference type="InterPro" id="IPR002560">
    <property type="entry name" value="Transposase_DDE"/>
</dbReference>
<dbReference type="Proteomes" id="UP000316580">
    <property type="component" value="Unassembled WGS sequence"/>
</dbReference>
<dbReference type="AlphaFoldDB" id="A0A5S4TKY7"/>
<feature type="domain" description="Transposase IS204/IS1001/IS1096/IS1165 DDE" evidence="1">
    <location>
        <begin position="12"/>
        <end position="79"/>
    </location>
</feature>
<dbReference type="EMBL" id="SJLL01000011">
    <property type="protein sequence ID" value="TYK98777.1"/>
    <property type="molecule type" value="Genomic_DNA"/>
</dbReference>
<organism evidence="4 6">
    <name type="scientific">Streptococcus pyogenes</name>
    <dbReference type="NCBI Taxonomy" id="1314"/>
    <lineage>
        <taxon>Bacteria</taxon>
        <taxon>Bacillati</taxon>
        <taxon>Bacillota</taxon>
        <taxon>Bacilli</taxon>
        <taxon>Lactobacillales</taxon>
        <taxon>Streptococcaceae</taxon>
        <taxon>Streptococcus</taxon>
    </lineage>
</organism>
<evidence type="ECO:0000313" key="3">
    <source>
        <dbReference type="EMBL" id="TYK94302.1"/>
    </source>
</evidence>
<dbReference type="OrthoDB" id="6197054at2"/>
<gene>
    <name evidence="4" type="ORF">E0F66_09295</name>
    <name evidence="3" type="ORF">E0F67_08550</name>
    <name evidence="2" type="ORF">FGO82_05400</name>
</gene>
<sequence length="93" mass="11022">MTVLNYVNAGDAKSIHNHLFHYTRQVRRHVKVITIGILSAHYYEITMLFLQAKIILDCFHIPQRLRQAITRFRIRIINTSAIKPIAYRTLKLY</sequence>
<evidence type="ECO:0000313" key="7">
    <source>
        <dbReference type="Proteomes" id="UP000325300"/>
    </source>
</evidence>
<reference evidence="2 5" key="2">
    <citation type="submission" date="2019-05" db="EMBL/GenBank/DDBJ databases">
        <title>Novel genomic isolates of S.pyogenes and S.dysgalactiae subsp. equisimilis associated to necrotising fasciitis (NSTI).</title>
        <authorList>
            <person name="Barrantes I."/>
        </authorList>
    </citation>
    <scope>NUCLEOTIDE SEQUENCE [LARGE SCALE GENOMIC DNA]</scope>
    <source>
        <strain evidence="2 5">SPY6028</strain>
    </source>
</reference>
<evidence type="ECO:0000313" key="5">
    <source>
        <dbReference type="Proteomes" id="UP000316580"/>
    </source>
</evidence>
<protein>
    <recommendedName>
        <fullName evidence="1">Transposase IS204/IS1001/IS1096/IS1165 DDE domain-containing protein</fullName>
    </recommendedName>
</protein>
<dbReference type="Pfam" id="PF01610">
    <property type="entry name" value="DDE_Tnp_ISL3"/>
    <property type="match status" value="1"/>
</dbReference>
<evidence type="ECO:0000313" key="6">
    <source>
        <dbReference type="Proteomes" id="UP000324058"/>
    </source>
</evidence>
<reference evidence="6 7" key="1">
    <citation type="submission" date="2019-02" db="EMBL/GenBank/DDBJ databases">
        <title>Novel genomic isolates of S. pyogenes and S. dysgalactiae subsp. equisimilis associated to necrotising fasciitis (NSTI).</title>
        <authorList>
            <person name="Barrantes I."/>
        </authorList>
    </citation>
    <scope>NUCLEOTIDE SEQUENCE [LARGE SCALE GENOMIC DNA]</scope>
    <source>
        <strain evidence="4 6">SPY2028</strain>
        <strain evidence="3 7">SPY5003</strain>
    </source>
</reference>
<name>A0A5S4TKY7_STRPY</name>
<proteinExistence type="predicted"/>
<dbReference type="Proteomes" id="UP000324058">
    <property type="component" value="Unassembled WGS sequence"/>
</dbReference>
<dbReference type="EMBL" id="SJLI01000009">
    <property type="protein sequence ID" value="TYK94302.1"/>
    <property type="molecule type" value="Genomic_DNA"/>
</dbReference>
<evidence type="ECO:0000313" key="2">
    <source>
        <dbReference type="EMBL" id="TNY47166.1"/>
    </source>
</evidence>
<comment type="caution">
    <text evidence="4">The sequence shown here is derived from an EMBL/GenBank/DDBJ whole genome shotgun (WGS) entry which is preliminary data.</text>
</comment>